<dbReference type="EMBL" id="KZ613537">
    <property type="protein sequence ID" value="PMD12977.1"/>
    <property type="molecule type" value="Genomic_DNA"/>
</dbReference>
<evidence type="ECO:0000313" key="2">
    <source>
        <dbReference type="EMBL" id="PMD12977.1"/>
    </source>
</evidence>
<gene>
    <name evidence="2" type="ORF">NA56DRAFT_445556</name>
</gene>
<proteinExistence type="predicted"/>
<protein>
    <submittedName>
        <fullName evidence="2">Uncharacterized protein</fullName>
    </submittedName>
</protein>
<organism evidence="2 3">
    <name type="scientific">Hyaloscypha hepaticicola</name>
    <dbReference type="NCBI Taxonomy" id="2082293"/>
    <lineage>
        <taxon>Eukaryota</taxon>
        <taxon>Fungi</taxon>
        <taxon>Dikarya</taxon>
        <taxon>Ascomycota</taxon>
        <taxon>Pezizomycotina</taxon>
        <taxon>Leotiomycetes</taxon>
        <taxon>Helotiales</taxon>
        <taxon>Hyaloscyphaceae</taxon>
        <taxon>Hyaloscypha</taxon>
    </lineage>
</organism>
<feature type="signal peptide" evidence="1">
    <location>
        <begin position="1"/>
        <end position="19"/>
    </location>
</feature>
<dbReference type="AlphaFoldDB" id="A0A2J6PG22"/>
<accession>A0A2J6PG22</accession>
<dbReference type="OrthoDB" id="10367198at2759"/>
<reference evidence="2 3" key="1">
    <citation type="submission" date="2016-05" db="EMBL/GenBank/DDBJ databases">
        <title>A degradative enzymes factory behind the ericoid mycorrhizal symbiosis.</title>
        <authorList>
            <consortium name="DOE Joint Genome Institute"/>
            <person name="Martino E."/>
            <person name="Morin E."/>
            <person name="Grelet G."/>
            <person name="Kuo A."/>
            <person name="Kohler A."/>
            <person name="Daghino S."/>
            <person name="Barry K."/>
            <person name="Choi C."/>
            <person name="Cichocki N."/>
            <person name="Clum A."/>
            <person name="Copeland A."/>
            <person name="Hainaut M."/>
            <person name="Haridas S."/>
            <person name="Labutti K."/>
            <person name="Lindquist E."/>
            <person name="Lipzen A."/>
            <person name="Khouja H.-R."/>
            <person name="Murat C."/>
            <person name="Ohm R."/>
            <person name="Olson A."/>
            <person name="Spatafora J."/>
            <person name="Veneault-Fourrey C."/>
            <person name="Henrissat B."/>
            <person name="Grigoriev I."/>
            <person name="Martin F."/>
            <person name="Perotto S."/>
        </authorList>
    </citation>
    <scope>NUCLEOTIDE SEQUENCE [LARGE SCALE GENOMIC DNA]</scope>
    <source>
        <strain evidence="2 3">UAMH 7357</strain>
    </source>
</reference>
<sequence length="196" mass="21642">MRFFKTLLASCLCGLLTEAALHSSASSDSPRALSEGISVKSAASRFLTSVFRESGINLDPRTWVVDDTDKVQKTWKISSMPQCLLVREWVDGAGWVVALYHEETAYLKPLVIVKAKLIITPNADDPGVLHPMYMQNNIYKVYNGNKPLKLIAMTVIPPGIKGPELRKALLESLNNTLPARFHDQIPNNAVTAPEVI</sequence>
<feature type="chain" id="PRO_5014463529" evidence="1">
    <location>
        <begin position="20"/>
        <end position="196"/>
    </location>
</feature>
<evidence type="ECO:0000313" key="3">
    <source>
        <dbReference type="Proteomes" id="UP000235672"/>
    </source>
</evidence>
<evidence type="ECO:0000256" key="1">
    <source>
        <dbReference type="SAM" id="SignalP"/>
    </source>
</evidence>
<keyword evidence="3" id="KW-1185">Reference proteome</keyword>
<keyword evidence="1" id="KW-0732">Signal</keyword>
<dbReference type="Proteomes" id="UP000235672">
    <property type="component" value="Unassembled WGS sequence"/>
</dbReference>
<name>A0A2J6PG22_9HELO</name>